<accession>A0A9P9GGH1</accession>
<keyword evidence="3" id="KW-1185">Reference proteome</keyword>
<dbReference type="Proteomes" id="UP000720189">
    <property type="component" value="Unassembled WGS sequence"/>
</dbReference>
<evidence type="ECO:0000256" key="1">
    <source>
        <dbReference type="SAM" id="Phobius"/>
    </source>
</evidence>
<feature type="transmembrane region" description="Helical" evidence="1">
    <location>
        <begin position="15"/>
        <end position="35"/>
    </location>
</feature>
<name>A0A9P9GGH1_FUSRE</name>
<dbReference type="EMBL" id="JAGMUX010000015">
    <property type="protein sequence ID" value="KAH7237517.1"/>
    <property type="molecule type" value="Genomic_DNA"/>
</dbReference>
<proteinExistence type="predicted"/>
<dbReference type="RefSeq" id="XP_046045376.1">
    <property type="nucleotide sequence ID" value="XM_046184795.1"/>
</dbReference>
<dbReference type="GeneID" id="70214749"/>
<evidence type="ECO:0000313" key="2">
    <source>
        <dbReference type="EMBL" id="KAH7237517.1"/>
    </source>
</evidence>
<keyword evidence="1" id="KW-0472">Membrane</keyword>
<dbReference type="AlphaFoldDB" id="A0A9P9GGH1"/>
<evidence type="ECO:0000313" key="3">
    <source>
        <dbReference type="Proteomes" id="UP000720189"/>
    </source>
</evidence>
<gene>
    <name evidence="2" type="ORF">BKA55DRAFT_121738</name>
</gene>
<reference evidence="2" key="1">
    <citation type="journal article" date="2021" name="Nat. Commun.">
        <title>Genetic determinants of endophytism in the Arabidopsis root mycobiome.</title>
        <authorList>
            <person name="Mesny F."/>
            <person name="Miyauchi S."/>
            <person name="Thiergart T."/>
            <person name="Pickel B."/>
            <person name="Atanasova L."/>
            <person name="Karlsson M."/>
            <person name="Huettel B."/>
            <person name="Barry K.W."/>
            <person name="Haridas S."/>
            <person name="Chen C."/>
            <person name="Bauer D."/>
            <person name="Andreopoulos W."/>
            <person name="Pangilinan J."/>
            <person name="LaButti K."/>
            <person name="Riley R."/>
            <person name="Lipzen A."/>
            <person name="Clum A."/>
            <person name="Drula E."/>
            <person name="Henrissat B."/>
            <person name="Kohler A."/>
            <person name="Grigoriev I.V."/>
            <person name="Martin F.M."/>
            <person name="Hacquard S."/>
        </authorList>
    </citation>
    <scope>NUCLEOTIDE SEQUENCE</scope>
    <source>
        <strain evidence="2">MPI-CAGE-AT-0023</strain>
    </source>
</reference>
<organism evidence="2 3">
    <name type="scientific">Fusarium redolens</name>
    <dbReference type="NCBI Taxonomy" id="48865"/>
    <lineage>
        <taxon>Eukaryota</taxon>
        <taxon>Fungi</taxon>
        <taxon>Dikarya</taxon>
        <taxon>Ascomycota</taxon>
        <taxon>Pezizomycotina</taxon>
        <taxon>Sordariomycetes</taxon>
        <taxon>Hypocreomycetidae</taxon>
        <taxon>Hypocreales</taxon>
        <taxon>Nectriaceae</taxon>
        <taxon>Fusarium</taxon>
        <taxon>Fusarium redolens species complex</taxon>
    </lineage>
</organism>
<protein>
    <submittedName>
        <fullName evidence="2">Uncharacterized protein</fullName>
    </submittedName>
</protein>
<keyword evidence="1" id="KW-1133">Transmembrane helix</keyword>
<keyword evidence="1" id="KW-0812">Transmembrane</keyword>
<comment type="caution">
    <text evidence="2">The sequence shown here is derived from an EMBL/GenBank/DDBJ whole genome shotgun (WGS) entry which is preliminary data.</text>
</comment>
<sequence length="132" mass="14431">MASAPAPPGPLSRHLVQLLAGAVQALALLGFWLWISPSLSVLSLSLSLSLSRSPLTRFASLPFLSCSSHSHLLFQQNKPLPPAARSFQSLFHLSPHFQSVVPFFISEAFLSWSPTRVASLFQLQIVFFFPAS</sequence>